<dbReference type="AlphaFoldDB" id="A0A2J6RFK1"/>
<feature type="domain" description="Rhodopsin" evidence="7">
    <location>
        <begin position="15"/>
        <end position="254"/>
    </location>
</feature>
<proteinExistence type="inferred from homology"/>
<evidence type="ECO:0000256" key="2">
    <source>
        <dbReference type="ARBA" id="ARBA00022692"/>
    </source>
</evidence>
<feature type="transmembrane region" description="Helical" evidence="6">
    <location>
        <begin position="31"/>
        <end position="53"/>
    </location>
</feature>
<dbReference type="InterPro" id="IPR049326">
    <property type="entry name" value="Rhodopsin_dom_fungi"/>
</dbReference>
<dbReference type="OrthoDB" id="5278984at2759"/>
<feature type="transmembrane region" description="Helical" evidence="6">
    <location>
        <begin position="155"/>
        <end position="177"/>
    </location>
</feature>
<keyword evidence="9" id="KW-1185">Reference proteome</keyword>
<organism evidence="8 9">
    <name type="scientific">Hyaloscypha variabilis (strain UAMH 11265 / GT02V1 / F)</name>
    <name type="common">Meliniomyces variabilis</name>
    <dbReference type="NCBI Taxonomy" id="1149755"/>
    <lineage>
        <taxon>Eukaryota</taxon>
        <taxon>Fungi</taxon>
        <taxon>Dikarya</taxon>
        <taxon>Ascomycota</taxon>
        <taxon>Pezizomycotina</taxon>
        <taxon>Leotiomycetes</taxon>
        <taxon>Helotiales</taxon>
        <taxon>Hyaloscyphaceae</taxon>
        <taxon>Hyaloscypha</taxon>
        <taxon>Hyaloscypha variabilis</taxon>
    </lineage>
</organism>
<evidence type="ECO:0000313" key="8">
    <source>
        <dbReference type="EMBL" id="PMD37290.1"/>
    </source>
</evidence>
<dbReference type="EMBL" id="KZ613949">
    <property type="protein sequence ID" value="PMD37290.1"/>
    <property type="molecule type" value="Genomic_DNA"/>
</dbReference>
<protein>
    <recommendedName>
        <fullName evidence="7">Rhodopsin domain-containing protein</fullName>
    </recommendedName>
</protein>
<dbReference type="Proteomes" id="UP000235786">
    <property type="component" value="Unassembled WGS sequence"/>
</dbReference>
<feature type="transmembrane region" description="Helical" evidence="6">
    <location>
        <begin position="73"/>
        <end position="97"/>
    </location>
</feature>
<feature type="transmembrane region" description="Helical" evidence="6">
    <location>
        <begin position="189"/>
        <end position="212"/>
    </location>
</feature>
<dbReference type="Pfam" id="PF20684">
    <property type="entry name" value="Fung_rhodopsin"/>
    <property type="match status" value="1"/>
</dbReference>
<name>A0A2J6RFK1_HYAVF</name>
<evidence type="ECO:0000259" key="7">
    <source>
        <dbReference type="Pfam" id="PF20684"/>
    </source>
</evidence>
<comment type="similarity">
    <text evidence="5">Belongs to the SAT4 family.</text>
</comment>
<evidence type="ECO:0000256" key="3">
    <source>
        <dbReference type="ARBA" id="ARBA00022989"/>
    </source>
</evidence>
<keyword evidence="2 6" id="KW-0812">Transmembrane</keyword>
<feature type="transmembrane region" description="Helical" evidence="6">
    <location>
        <begin position="109"/>
        <end position="135"/>
    </location>
</feature>
<gene>
    <name evidence="8" type="ORF">L207DRAFT_531601</name>
</gene>
<comment type="subcellular location">
    <subcellularLocation>
        <location evidence="1">Membrane</location>
        <topology evidence="1">Multi-pass membrane protein</topology>
    </subcellularLocation>
</comment>
<evidence type="ECO:0000256" key="1">
    <source>
        <dbReference type="ARBA" id="ARBA00004141"/>
    </source>
</evidence>
<keyword evidence="3 6" id="KW-1133">Transmembrane helix</keyword>
<evidence type="ECO:0000256" key="6">
    <source>
        <dbReference type="SAM" id="Phobius"/>
    </source>
</evidence>
<evidence type="ECO:0000313" key="9">
    <source>
        <dbReference type="Proteomes" id="UP000235786"/>
    </source>
</evidence>
<sequence length="361" mass="40380">MERIRQGQTLPLLRRTYTHHRRLSRLTLDDFLILAAEICSLAGYVLLVVASAYGWGRHSYYIPQPHKTLALKLILATQFQWNVSISLIRISIAVWLLRLNNTRTWRLVLFSIIILQTLIGIGYIIIIFGTCHPLSYYWEPIPNLVCWPWQMGAVWGWTTSGVMIAFDLILAIMPIKLIRTLSRPPRERILISCLMATGLIATAVACVKLYVYNRDPHKWAVPDELVDSINSTLYSKMEELMGIIAACMPCLKRPGEELLCRIGLLGEVHWSRMSKQSFVFSTMARGSVVVEIVGKMPLQDGDVGSSLHKGSLGGELGLGSAGMRSMEWVGSTIQASMVESGDAMADEAKKLGPHSLKLEEV</sequence>
<dbReference type="InterPro" id="IPR052337">
    <property type="entry name" value="SAT4-like"/>
</dbReference>
<evidence type="ECO:0000256" key="5">
    <source>
        <dbReference type="ARBA" id="ARBA00038359"/>
    </source>
</evidence>
<accession>A0A2J6RFK1</accession>
<evidence type="ECO:0000256" key="4">
    <source>
        <dbReference type="ARBA" id="ARBA00023136"/>
    </source>
</evidence>
<dbReference type="GO" id="GO:0016020">
    <property type="term" value="C:membrane"/>
    <property type="evidence" value="ECO:0007669"/>
    <property type="project" value="UniProtKB-SubCell"/>
</dbReference>
<keyword evidence="4 6" id="KW-0472">Membrane</keyword>
<dbReference type="PANTHER" id="PTHR33048:SF129">
    <property type="entry name" value="INTEGRAL MEMBRANE PROTEIN-RELATED"/>
    <property type="match status" value="1"/>
</dbReference>
<dbReference type="PANTHER" id="PTHR33048">
    <property type="entry name" value="PTH11-LIKE INTEGRAL MEMBRANE PROTEIN (AFU_ORTHOLOGUE AFUA_5G11245)"/>
    <property type="match status" value="1"/>
</dbReference>
<reference evidence="8 9" key="1">
    <citation type="submission" date="2016-04" db="EMBL/GenBank/DDBJ databases">
        <title>A degradative enzymes factory behind the ericoid mycorrhizal symbiosis.</title>
        <authorList>
            <consortium name="DOE Joint Genome Institute"/>
            <person name="Martino E."/>
            <person name="Morin E."/>
            <person name="Grelet G."/>
            <person name="Kuo A."/>
            <person name="Kohler A."/>
            <person name="Daghino S."/>
            <person name="Barry K."/>
            <person name="Choi C."/>
            <person name="Cichocki N."/>
            <person name="Clum A."/>
            <person name="Copeland A."/>
            <person name="Hainaut M."/>
            <person name="Haridas S."/>
            <person name="Labutti K."/>
            <person name="Lindquist E."/>
            <person name="Lipzen A."/>
            <person name="Khouja H.-R."/>
            <person name="Murat C."/>
            <person name="Ohm R."/>
            <person name="Olson A."/>
            <person name="Spatafora J."/>
            <person name="Veneault-Fourrey C."/>
            <person name="Henrissat B."/>
            <person name="Grigoriev I."/>
            <person name="Martin F."/>
            <person name="Perotto S."/>
        </authorList>
    </citation>
    <scope>NUCLEOTIDE SEQUENCE [LARGE SCALE GENOMIC DNA]</scope>
    <source>
        <strain evidence="8 9">F</strain>
    </source>
</reference>